<gene>
    <name evidence="1" type="ORF">RUN1985_v1_690027</name>
    <name evidence="2" type="ORF">RUN215_v1_1370009</name>
</gene>
<evidence type="ECO:0000313" key="2">
    <source>
        <dbReference type="EMBL" id="CUV57508.1"/>
    </source>
</evidence>
<accession>A0A0S4X0V6</accession>
<evidence type="ECO:0000313" key="1">
    <source>
        <dbReference type="EMBL" id="CUV30656.1"/>
    </source>
</evidence>
<dbReference type="AlphaFoldDB" id="A0A0S4X0V6"/>
<dbReference type="EMBL" id="LN899820">
    <property type="protein sequence ID" value="CUV57508.1"/>
    <property type="molecule type" value="Genomic_DNA"/>
</dbReference>
<dbReference type="EMBL" id="LN899824">
    <property type="protein sequence ID" value="CUV30656.1"/>
    <property type="molecule type" value="Genomic_DNA"/>
</dbReference>
<protein>
    <submittedName>
        <fullName evidence="2">Uncharacterized protein</fullName>
    </submittedName>
</protein>
<organism evidence="2">
    <name type="scientific">Ralstonia solanacearum</name>
    <name type="common">Pseudomonas solanacearum</name>
    <dbReference type="NCBI Taxonomy" id="305"/>
    <lineage>
        <taxon>Bacteria</taxon>
        <taxon>Pseudomonadati</taxon>
        <taxon>Pseudomonadota</taxon>
        <taxon>Betaproteobacteria</taxon>
        <taxon>Burkholderiales</taxon>
        <taxon>Burkholderiaceae</taxon>
        <taxon>Ralstonia</taxon>
        <taxon>Ralstonia solanacearum species complex</taxon>
    </lineage>
</organism>
<name>A0A0S4X0V6_RALSL</name>
<sequence length="250" mass="25972">MCPFPLIASRSPIGAPSAGLTGTQTACADVSESTVHKKNQGMQNNNSKFGGGAFMRRIVMATALAGAALLTGCASVYVDTATKEVPVSEMKKVADPKPVQLVFEFQTKGGPNQRATTLLKDTVAKEVMDTGMFSKVATDPTPNIGMLSVTLNNVPLTENAAGKGFVTGLTFGLAGSAVTDGYICTVSYLPAGQATPIVKTARHAIHTTMGNANPPAGVQKSASMLDAVQQMTRDVLSNALKDLSYDPAFN</sequence>
<reference evidence="2" key="1">
    <citation type="submission" date="2015-10" db="EMBL/GenBank/DDBJ databases">
        <authorList>
            <person name="Gilbert D.G."/>
        </authorList>
    </citation>
    <scope>NUCLEOTIDE SEQUENCE</scope>
    <source>
        <strain evidence="2">Phyl III-seqv23</strain>
    </source>
</reference>
<proteinExistence type="predicted"/>